<dbReference type="GO" id="GO:0005634">
    <property type="term" value="C:nucleus"/>
    <property type="evidence" value="ECO:0007669"/>
    <property type="project" value="UniProtKB-SubCell"/>
</dbReference>
<sequence>MLMFLWFAGQEACSYREMGKMFDVCLSSVHEVIFQVSSFLSGLAASYIVWPDNERKKKCEEYFLHHKGFPGVIGCIGRTHVLIDPPKNNKEDFVDRKGNFSISLQLVCNHEKKFTDVFIGQTGPTDEASIYLASPLCADLHQRVGQGQYLVGDYVYPCETCLLTPYENTGQLTDEQQNFNWKLNSCRIFIEEAKADLKRRFRQLYYCKLKGLPNLCHFVRACVVLHNMSEPDDLKYLEPAHAEEDLTDSTVCEALTERRGNNLRDEVCHLLCKQ</sequence>
<proteinExistence type="inferred from homology"/>
<evidence type="ECO:0000259" key="8">
    <source>
        <dbReference type="Pfam" id="PF13359"/>
    </source>
</evidence>
<keyword evidence="5" id="KW-0479">Metal-binding</keyword>
<organism evidence="9 10">
    <name type="scientific">Ranatra chinensis</name>
    <dbReference type="NCBI Taxonomy" id="642074"/>
    <lineage>
        <taxon>Eukaryota</taxon>
        <taxon>Metazoa</taxon>
        <taxon>Ecdysozoa</taxon>
        <taxon>Arthropoda</taxon>
        <taxon>Hexapoda</taxon>
        <taxon>Insecta</taxon>
        <taxon>Pterygota</taxon>
        <taxon>Neoptera</taxon>
        <taxon>Paraneoptera</taxon>
        <taxon>Hemiptera</taxon>
        <taxon>Heteroptera</taxon>
        <taxon>Panheteroptera</taxon>
        <taxon>Nepomorpha</taxon>
        <taxon>Nepidae</taxon>
        <taxon>Ranatrinae</taxon>
        <taxon>Ranatra</taxon>
    </lineage>
</organism>
<keyword evidence="7" id="KW-0539">Nucleus</keyword>
<keyword evidence="6" id="KW-0378">Hydrolase</keyword>
<dbReference type="GO" id="GO:0016787">
    <property type="term" value="F:hydrolase activity"/>
    <property type="evidence" value="ECO:0007669"/>
    <property type="project" value="UniProtKB-KW"/>
</dbReference>
<dbReference type="InterPro" id="IPR027806">
    <property type="entry name" value="HARBI1_dom"/>
</dbReference>
<evidence type="ECO:0000256" key="7">
    <source>
        <dbReference type="ARBA" id="ARBA00023242"/>
    </source>
</evidence>
<accession>A0ABD0Y869</accession>
<gene>
    <name evidence="9" type="ORF">AAG570_002521</name>
</gene>
<keyword evidence="4" id="KW-0540">Nuclease</keyword>
<comment type="subcellular location">
    <subcellularLocation>
        <location evidence="2">Nucleus</location>
    </subcellularLocation>
</comment>
<evidence type="ECO:0000256" key="5">
    <source>
        <dbReference type="ARBA" id="ARBA00022723"/>
    </source>
</evidence>
<dbReference type="GO" id="GO:0046872">
    <property type="term" value="F:metal ion binding"/>
    <property type="evidence" value="ECO:0007669"/>
    <property type="project" value="UniProtKB-KW"/>
</dbReference>
<evidence type="ECO:0000256" key="3">
    <source>
        <dbReference type="ARBA" id="ARBA00006958"/>
    </source>
</evidence>
<evidence type="ECO:0000313" key="10">
    <source>
        <dbReference type="Proteomes" id="UP001558652"/>
    </source>
</evidence>
<dbReference type="AlphaFoldDB" id="A0ABD0Y869"/>
<protein>
    <recommendedName>
        <fullName evidence="8">DDE Tnp4 domain-containing protein</fullName>
    </recommendedName>
</protein>
<evidence type="ECO:0000256" key="4">
    <source>
        <dbReference type="ARBA" id="ARBA00022722"/>
    </source>
</evidence>
<dbReference type="PANTHER" id="PTHR22930:SF85">
    <property type="entry name" value="GH03217P-RELATED"/>
    <property type="match status" value="1"/>
</dbReference>
<dbReference type="Pfam" id="PF13359">
    <property type="entry name" value="DDE_Tnp_4"/>
    <property type="match status" value="1"/>
</dbReference>
<evidence type="ECO:0000313" key="9">
    <source>
        <dbReference type="EMBL" id="KAL1123441.1"/>
    </source>
</evidence>
<comment type="cofactor">
    <cofactor evidence="1">
        <name>a divalent metal cation</name>
        <dbReference type="ChEBI" id="CHEBI:60240"/>
    </cofactor>
</comment>
<evidence type="ECO:0000256" key="6">
    <source>
        <dbReference type="ARBA" id="ARBA00022801"/>
    </source>
</evidence>
<dbReference type="Proteomes" id="UP001558652">
    <property type="component" value="Unassembled WGS sequence"/>
</dbReference>
<dbReference type="EMBL" id="JBFDAA010000012">
    <property type="protein sequence ID" value="KAL1123441.1"/>
    <property type="molecule type" value="Genomic_DNA"/>
</dbReference>
<comment type="caution">
    <text evidence="9">The sequence shown here is derived from an EMBL/GenBank/DDBJ whole genome shotgun (WGS) entry which is preliminary data.</text>
</comment>
<feature type="domain" description="DDE Tnp4" evidence="8">
    <location>
        <begin position="79"/>
        <end position="227"/>
    </location>
</feature>
<reference evidence="9 10" key="1">
    <citation type="submission" date="2024-07" db="EMBL/GenBank/DDBJ databases">
        <title>Chromosome-level genome assembly of the water stick insect Ranatra chinensis (Heteroptera: Nepidae).</title>
        <authorList>
            <person name="Liu X."/>
        </authorList>
    </citation>
    <scope>NUCLEOTIDE SEQUENCE [LARGE SCALE GENOMIC DNA]</scope>
    <source>
        <strain evidence="9">Cailab_2021Rc</strain>
        <tissue evidence="9">Muscle</tissue>
    </source>
</reference>
<keyword evidence="10" id="KW-1185">Reference proteome</keyword>
<comment type="similarity">
    <text evidence="3">Belongs to the HARBI1 family.</text>
</comment>
<dbReference type="GO" id="GO:0004518">
    <property type="term" value="F:nuclease activity"/>
    <property type="evidence" value="ECO:0007669"/>
    <property type="project" value="UniProtKB-KW"/>
</dbReference>
<dbReference type="PANTHER" id="PTHR22930">
    <property type="match status" value="1"/>
</dbReference>
<dbReference type="InterPro" id="IPR045249">
    <property type="entry name" value="HARBI1-like"/>
</dbReference>
<evidence type="ECO:0000256" key="1">
    <source>
        <dbReference type="ARBA" id="ARBA00001968"/>
    </source>
</evidence>
<name>A0ABD0Y869_9HEMI</name>
<evidence type="ECO:0000256" key="2">
    <source>
        <dbReference type="ARBA" id="ARBA00004123"/>
    </source>
</evidence>